<dbReference type="GO" id="GO:0005634">
    <property type="term" value="C:nucleus"/>
    <property type="evidence" value="ECO:0007669"/>
    <property type="project" value="UniProtKB-SubCell"/>
</dbReference>
<feature type="compositionally biased region" description="Basic and acidic residues" evidence="13">
    <location>
        <begin position="1"/>
        <end position="18"/>
    </location>
</feature>
<dbReference type="SMART" id="SM00391">
    <property type="entry name" value="MBD"/>
    <property type="match status" value="1"/>
</dbReference>
<feature type="region of interest" description="Disordered" evidence="13">
    <location>
        <begin position="244"/>
        <end position="367"/>
    </location>
</feature>
<evidence type="ECO:0000313" key="16">
    <source>
        <dbReference type="Proteomes" id="UP000472263"/>
    </source>
</evidence>
<dbReference type="InterPro" id="IPR017352">
    <property type="entry name" value="MBD4"/>
</dbReference>
<evidence type="ECO:0000256" key="11">
    <source>
        <dbReference type="ARBA" id="ARBA00076709"/>
    </source>
</evidence>
<evidence type="ECO:0000256" key="5">
    <source>
        <dbReference type="ARBA" id="ARBA00023125"/>
    </source>
</evidence>
<feature type="domain" description="MBD" evidence="14">
    <location>
        <begin position="15"/>
        <end position="87"/>
    </location>
</feature>
<dbReference type="PIRSF" id="PIRSF038005">
    <property type="entry name" value="Methyl_CpG_bd_MBD4"/>
    <property type="match status" value="1"/>
</dbReference>
<dbReference type="CTD" id="8930"/>
<reference evidence="15" key="2">
    <citation type="submission" date="2025-08" db="UniProtKB">
        <authorList>
            <consortium name="Ensembl"/>
        </authorList>
    </citation>
    <scope>IDENTIFICATION</scope>
</reference>
<evidence type="ECO:0000259" key="14">
    <source>
        <dbReference type="PROSITE" id="PS50982"/>
    </source>
</evidence>
<comment type="function">
    <text evidence="8">Mismatch-specific DNA N-glycosylase involved in DNA repair. Has thymine glycosylase activity and is specific for G:T mismatches within methylated and unmethylated CpG sites. Can also remove uracil or 5-fluorouracil in G:U mismatches. Has no lyase activity. Was first identified as methyl-CpG-binding protein.</text>
</comment>
<proteinExistence type="predicted"/>
<dbReference type="InterPro" id="IPR001739">
    <property type="entry name" value="Methyl_CpG_DNA-bd"/>
</dbReference>
<dbReference type="Ensembl" id="ENSMMDT00005036158.1">
    <property type="protein sequence ID" value="ENSMMDP00005035384.1"/>
    <property type="gene ID" value="ENSMMDG00005016629.1"/>
</dbReference>
<dbReference type="Gene3D" id="3.30.890.10">
    <property type="entry name" value="Methyl-cpg-binding Protein 2, Chain A"/>
    <property type="match status" value="1"/>
</dbReference>
<evidence type="ECO:0000256" key="4">
    <source>
        <dbReference type="ARBA" id="ARBA00022801"/>
    </source>
</evidence>
<keyword evidence="7" id="KW-0539">Nucleus</keyword>
<dbReference type="SUPFAM" id="SSF48150">
    <property type="entry name" value="DNA-glycosylase"/>
    <property type="match status" value="1"/>
</dbReference>
<feature type="region of interest" description="Disordered" evidence="13">
    <location>
        <begin position="83"/>
        <end position="170"/>
    </location>
</feature>
<dbReference type="PANTHER" id="PTHR15074:SF7">
    <property type="entry name" value="METHYL-CPG-BINDING DOMAIN PROTEIN 4"/>
    <property type="match status" value="1"/>
</dbReference>
<keyword evidence="5" id="KW-0238">DNA-binding</keyword>
<dbReference type="Pfam" id="PF01429">
    <property type="entry name" value="MBD"/>
    <property type="match status" value="1"/>
</dbReference>
<feature type="region of interest" description="Disordered" evidence="13">
    <location>
        <begin position="1"/>
        <end position="42"/>
    </location>
</feature>
<protein>
    <recommendedName>
        <fullName evidence="10">Methyl-CpG-binding domain protein 4</fullName>
    </recommendedName>
    <alternativeName>
        <fullName evidence="11">Methyl-CpG-binding protein MBD4</fullName>
    </alternativeName>
    <alternativeName>
        <fullName evidence="12">Mismatch-specific DNA N-glycosylase</fullName>
    </alternativeName>
</protein>
<evidence type="ECO:0000256" key="6">
    <source>
        <dbReference type="ARBA" id="ARBA00023204"/>
    </source>
</evidence>
<evidence type="ECO:0000256" key="3">
    <source>
        <dbReference type="ARBA" id="ARBA00022763"/>
    </source>
</evidence>
<dbReference type="OrthoDB" id="10265068at2759"/>
<name>A0A667ZHT9_9TELE</name>
<dbReference type="Proteomes" id="UP000472263">
    <property type="component" value="Chromosome 7"/>
</dbReference>
<dbReference type="GO" id="GO:0006281">
    <property type="term" value="P:DNA repair"/>
    <property type="evidence" value="ECO:0007669"/>
    <property type="project" value="UniProtKB-KW"/>
</dbReference>
<dbReference type="GO" id="GO:0008263">
    <property type="term" value="F:pyrimidine-specific mismatch base pair DNA N-glycosylase activity"/>
    <property type="evidence" value="ECO:0007669"/>
    <property type="project" value="InterPro"/>
</dbReference>
<reference evidence="15" key="1">
    <citation type="submission" date="2019-06" db="EMBL/GenBank/DDBJ databases">
        <authorList>
            <consortium name="Wellcome Sanger Institute Data Sharing"/>
        </authorList>
    </citation>
    <scope>NUCLEOTIDE SEQUENCE [LARGE SCALE GENOMIC DNA]</scope>
</reference>
<comment type="subunit">
    <text evidence="9">Interacts with MLH1.</text>
</comment>
<evidence type="ECO:0000256" key="9">
    <source>
        <dbReference type="ARBA" id="ARBA00062707"/>
    </source>
</evidence>
<feature type="compositionally biased region" description="Basic and acidic residues" evidence="13">
    <location>
        <begin position="333"/>
        <end position="345"/>
    </location>
</feature>
<evidence type="ECO:0000256" key="8">
    <source>
        <dbReference type="ARBA" id="ARBA00055831"/>
    </source>
</evidence>
<evidence type="ECO:0000256" key="13">
    <source>
        <dbReference type="SAM" id="MobiDB-lite"/>
    </source>
</evidence>
<feature type="compositionally biased region" description="Basic and acidic residues" evidence="13">
    <location>
        <begin position="108"/>
        <end position="117"/>
    </location>
</feature>
<evidence type="ECO:0000256" key="7">
    <source>
        <dbReference type="ARBA" id="ARBA00023242"/>
    </source>
</evidence>
<sequence>MNGDRECINNQSHKDKGESCPTSRMPPGWTRVARQRRSGKTAGKIDIYITSPQGQTFRSRASLKAFLLKDGDGDLDIDLFDFTTPRSGNITDPLPLPPSGKQARRKKEQVDRQKEVIEDGAEILHPPPNKTKRASPSAVSKCKTRATHQSGVSTKQPCDASPLIRSDAKEESVKCTENSNYFITDIKKEEITQVLDGCGDTVDQTVKCSLLQTQPSPTVDDARLQNCSQSGGLLREKLLRLASSAGPDKPFTAQQDVQPGSQPPLPTLTVEPAADSKDDDEDKQAHDEKMSEGEGEKKPNSESGAGAESQRDVEEELLSPDITCGRCSPTRDSQNKSKFLEDKRKTSPYFSGKSQRDDLSPPRRKVFKKWTPPRSPFNLVQETLFHDPWKLLVATIFLNKTSGKMAIPVLWQFFETYPSAELTRQADWKPMSELLKPLGLFEIRAKIIIRFSDEYLTKQWRYPIELHGIGKYGNDSYRIFCLGEWRQVTPQDHKLNKYHAWLWENHDRLGI</sequence>
<feature type="compositionally biased region" description="Basic and acidic residues" evidence="13">
    <location>
        <begin position="283"/>
        <end position="300"/>
    </location>
</feature>
<dbReference type="Gene3D" id="1.10.340.30">
    <property type="entry name" value="Hypothetical protein, domain 2"/>
    <property type="match status" value="1"/>
</dbReference>
<dbReference type="SUPFAM" id="SSF54171">
    <property type="entry name" value="DNA-binding domain"/>
    <property type="match status" value="1"/>
</dbReference>
<dbReference type="InterPro" id="IPR011257">
    <property type="entry name" value="DNA_glycosylase"/>
</dbReference>
<accession>A0A667ZHT9</accession>
<dbReference type="GeneTree" id="ENSGT00530000063687"/>
<dbReference type="RefSeq" id="XP_029912084.1">
    <property type="nucleotide sequence ID" value="XM_030056224.1"/>
</dbReference>
<keyword evidence="4" id="KW-0378">Hydrolase</keyword>
<dbReference type="PANTHER" id="PTHR15074">
    <property type="entry name" value="METHYL-CPG-BINDING PROTEIN"/>
    <property type="match status" value="1"/>
</dbReference>
<keyword evidence="6" id="KW-0234">DNA repair</keyword>
<evidence type="ECO:0000313" key="15">
    <source>
        <dbReference type="Ensembl" id="ENSMMDP00005035384.1"/>
    </source>
</evidence>
<dbReference type="AlphaFoldDB" id="A0A667ZHT9"/>
<dbReference type="GO" id="GO:0003677">
    <property type="term" value="F:DNA binding"/>
    <property type="evidence" value="ECO:0007669"/>
    <property type="project" value="UniProtKB-KW"/>
</dbReference>
<organism evidence="15 16">
    <name type="scientific">Myripristis murdjan</name>
    <name type="common">pinecone soldierfish</name>
    <dbReference type="NCBI Taxonomy" id="586833"/>
    <lineage>
        <taxon>Eukaryota</taxon>
        <taxon>Metazoa</taxon>
        <taxon>Chordata</taxon>
        <taxon>Craniata</taxon>
        <taxon>Vertebrata</taxon>
        <taxon>Euteleostomi</taxon>
        <taxon>Actinopterygii</taxon>
        <taxon>Neopterygii</taxon>
        <taxon>Teleostei</taxon>
        <taxon>Neoteleostei</taxon>
        <taxon>Acanthomorphata</taxon>
        <taxon>Holocentriformes</taxon>
        <taxon>Holocentridae</taxon>
        <taxon>Myripristis</taxon>
    </lineage>
</organism>
<gene>
    <name evidence="15" type="primary">MBD4</name>
    <name evidence="15" type="synonym">mbd4</name>
</gene>
<evidence type="ECO:0000256" key="2">
    <source>
        <dbReference type="ARBA" id="ARBA00022553"/>
    </source>
</evidence>
<feature type="compositionally biased region" description="Polar residues" evidence="13">
    <location>
        <begin position="147"/>
        <end position="156"/>
    </location>
</feature>
<dbReference type="InterPro" id="IPR016177">
    <property type="entry name" value="DNA-bd_dom_sf"/>
</dbReference>
<dbReference type="PROSITE" id="PS50982">
    <property type="entry name" value="MBD"/>
    <property type="match status" value="1"/>
</dbReference>
<evidence type="ECO:0000256" key="12">
    <source>
        <dbReference type="ARBA" id="ARBA00083330"/>
    </source>
</evidence>
<evidence type="ECO:0000256" key="10">
    <source>
        <dbReference type="ARBA" id="ARBA00069821"/>
    </source>
</evidence>
<dbReference type="InterPro" id="IPR045138">
    <property type="entry name" value="MeCP2/MBD4"/>
</dbReference>
<dbReference type="CDD" id="cd01396">
    <property type="entry name" value="MeCP2_MBD"/>
    <property type="match status" value="1"/>
</dbReference>
<dbReference type="FunFam" id="1.10.340.30:FF:000051">
    <property type="entry name" value="Methyl-CpG-binding domain protein 4"/>
    <property type="match status" value="1"/>
</dbReference>
<dbReference type="GeneID" id="115362336"/>
<evidence type="ECO:0000256" key="1">
    <source>
        <dbReference type="ARBA" id="ARBA00004123"/>
    </source>
</evidence>
<comment type="subcellular location">
    <subcellularLocation>
        <location evidence="1">Nucleus</location>
    </subcellularLocation>
</comment>
<keyword evidence="3" id="KW-0227">DNA damage</keyword>
<dbReference type="RefSeq" id="XP_029912085.1">
    <property type="nucleotide sequence ID" value="XM_030056225.1"/>
</dbReference>
<dbReference type="InParanoid" id="A0A667ZHT9"/>
<keyword evidence="2" id="KW-0597">Phosphoprotein</keyword>
<keyword evidence="16" id="KW-1185">Reference proteome</keyword>
<reference evidence="15" key="3">
    <citation type="submission" date="2025-09" db="UniProtKB">
        <authorList>
            <consortium name="Ensembl"/>
        </authorList>
    </citation>
    <scope>IDENTIFICATION</scope>
</reference>